<dbReference type="Proteomes" id="UP001197093">
    <property type="component" value="Unassembled WGS sequence"/>
</dbReference>
<evidence type="ECO:0000313" key="3">
    <source>
        <dbReference type="Proteomes" id="UP001197093"/>
    </source>
</evidence>
<protein>
    <submittedName>
        <fullName evidence="2">Uncharacterized protein</fullName>
    </submittedName>
</protein>
<reference evidence="2" key="1">
    <citation type="submission" date="2023-02" db="EMBL/GenBank/DDBJ databases">
        <authorList>
            <person name="Palmer J.M."/>
        </authorList>
    </citation>
    <scope>NUCLEOTIDE SEQUENCE</scope>
    <source>
        <strain evidence="2">FW57</strain>
    </source>
</reference>
<feature type="signal peptide" evidence="1">
    <location>
        <begin position="1"/>
        <end position="19"/>
    </location>
</feature>
<proteinExistence type="predicted"/>
<dbReference type="AlphaFoldDB" id="A0AAD4ET24"/>
<feature type="chain" id="PRO_5041994730" evidence="1">
    <location>
        <begin position="20"/>
        <end position="173"/>
    </location>
</feature>
<comment type="caution">
    <text evidence="2">The sequence shown here is derived from an EMBL/GenBank/DDBJ whole genome shotgun (WGS) entry which is preliminary data.</text>
</comment>
<evidence type="ECO:0000256" key="1">
    <source>
        <dbReference type="SAM" id="SignalP"/>
    </source>
</evidence>
<organism evidence="2 3">
    <name type="scientific">Staphylotrichum longicolle</name>
    <dbReference type="NCBI Taxonomy" id="669026"/>
    <lineage>
        <taxon>Eukaryota</taxon>
        <taxon>Fungi</taxon>
        <taxon>Dikarya</taxon>
        <taxon>Ascomycota</taxon>
        <taxon>Pezizomycotina</taxon>
        <taxon>Sordariomycetes</taxon>
        <taxon>Sordariomycetidae</taxon>
        <taxon>Sordariales</taxon>
        <taxon>Chaetomiaceae</taxon>
        <taxon>Staphylotrichum</taxon>
    </lineage>
</organism>
<sequence length="173" mass="18978">MRLLTCAVALLAAPFSAVAIPTSNGAVAGQRTSLCERQRKAPPPCVRATPAPTQEELDARFNAFVQVFVGQSKSIYKAFEYIAADYINHNPAARNGSDSAWGILSGFWDSYSHTYIRSTIQGNMSWVNYKAGAMGEIVDRFSGIKESNTRQFEQVAVTPNRIRDKVHTATSET</sequence>
<gene>
    <name evidence="2" type="ORF">NEMBOFW57_009184</name>
</gene>
<keyword evidence="1" id="KW-0732">Signal</keyword>
<evidence type="ECO:0000313" key="2">
    <source>
        <dbReference type="EMBL" id="KAG7286866.1"/>
    </source>
</evidence>
<accession>A0AAD4ET24</accession>
<name>A0AAD4ET24_9PEZI</name>
<dbReference type="EMBL" id="JAHCVI010000004">
    <property type="protein sequence ID" value="KAG7286866.1"/>
    <property type="molecule type" value="Genomic_DNA"/>
</dbReference>
<keyword evidence="3" id="KW-1185">Reference proteome</keyword>